<organism evidence="2 3">
    <name type="scientific">Enterococcus alishanensis</name>
    <dbReference type="NCBI Taxonomy" id="1303817"/>
    <lineage>
        <taxon>Bacteria</taxon>
        <taxon>Bacillati</taxon>
        <taxon>Bacillota</taxon>
        <taxon>Bacilli</taxon>
        <taxon>Lactobacillales</taxon>
        <taxon>Enterococcaceae</taxon>
        <taxon>Enterococcus</taxon>
    </lineage>
</organism>
<dbReference type="PANTHER" id="PTHR36437:SF2">
    <property type="entry name" value="GLYOXALASE_BLEOMYCIN RESISTANCE PROTEIN_DIOXYGENASE"/>
    <property type="match status" value="1"/>
</dbReference>
<comment type="caution">
    <text evidence="2">The sequence shown here is derived from an EMBL/GenBank/DDBJ whole genome shotgun (WGS) entry which is preliminary data.</text>
</comment>
<sequence length="123" mass="13682">MFNEQVTIILYANDVAKYAAFWEKLGFVIISQNEIDGSPVAEIAVVPNGAVHFMIYDRTFIENNSDEVSEPSPALIFSSDDVMGLYKDLQEKAVQLGDLTQIGGEYVFNFVDIEGNYFVVSGK</sequence>
<dbReference type="EMBL" id="JAHUZB010000002">
    <property type="protein sequence ID" value="MBV7390336.1"/>
    <property type="molecule type" value="Genomic_DNA"/>
</dbReference>
<reference evidence="2 3" key="1">
    <citation type="submission" date="2021-06" db="EMBL/GenBank/DDBJ databases">
        <title>Enterococcus alishanensis sp. nov., a novel lactic acid bacterium isolated from fresh coffee beans.</title>
        <authorList>
            <person name="Chen Y.-S."/>
        </authorList>
    </citation>
    <scope>NUCLEOTIDE SEQUENCE [LARGE SCALE GENOMIC DNA]</scope>
    <source>
        <strain evidence="2 3">ALS3</strain>
    </source>
</reference>
<feature type="domain" description="Glyoxalase/fosfomycin resistance/dioxygenase" evidence="1">
    <location>
        <begin position="8"/>
        <end position="99"/>
    </location>
</feature>
<dbReference type="RefSeq" id="WP_218325378.1">
    <property type="nucleotide sequence ID" value="NZ_JAHUZB010000002.1"/>
</dbReference>
<proteinExistence type="predicted"/>
<evidence type="ECO:0000313" key="2">
    <source>
        <dbReference type="EMBL" id="MBV7390336.1"/>
    </source>
</evidence>
<name>A0ABS6TBQ4_9ENTE</name>
<keyword evidence="3" id="KW-1185">Reference proteome</keyword>
<dbReference type="Proteomes" id="UP000774130">
    <property type="component" value="Unassembled WGS sequence"/>
</dbReference>
<gene>
    <name evidence="2" type="ORF">KUA55_06550</name>
</gene>
<evidence type="ECO:0000259" key="1">
    <source>
        <dbReference type="Pfam" id="PF00903"/>
    </source>
</evidence>
<protein>
    <submittedName>
        <fullName evidence="2">VOC family protein</fullName>
    </submittedName>
</protein>
<dbReference type="InterPro" id="IPR004360">
    <property type="entry name" value="Glyas_Fos-R_dOase_dom"/>
</dbReference>
<dbReference type="Pfam" id="PF00903">
    <property type="entry name" value="Glyoxalase"/>
    <property type="match status" value="1"/>
</dbReference>
<evidence type="ECO:0000313" key="3">
    <source>
        <dbReference type="Proteomes" id="UP000774130"/>
    </source>
</evidence>
<accession>A0ABS6TBQ4</accession>
<dbReference type="PANTHER" id="PTHR36437">
    <property type="entry name" value="GLYOXALASE/BLEOMYCIN RESISTANCE PROTEIN/DIOXYGENASE"/>
    <property type="match status" value="1"/>
</dbReference>